<feature type="transmembrane region" description="Helical" evidence="7">
    <location>
        <begin position="291"/>
        <end position="311"/>
    </location>
</feature>
<dbReference type="CDD" id="cd06173">
    <property type="entry name" value="MFS_MefA_like"/>
    <property type="match status" value="1"/>
</dbReference>
<accession>A0ABT1I566</accession>
<feature type="transmembrane region" description="Helical" evidence="7">
    <location>
        <begin position="230"/>
        <end position="253"/>
    </location>
</feature>
<dbReference type="InterPro" id="IPR010290">
    <property type="entry name" value="TM_effector"/>
</dbReference>
<dbReference type="InterPro" id="IPR020846">
    <property type="entry name" value="MFS_dom"/>
</dbReference>
<keyword evidence="10" id="KW-1185">Reference proteome</keyword>
<keyword evidence="5 7" id="KW-1133">Transmembrane helix</keyword>
<keyword evidence="3" id="KW-1003">Cell membrane</keyword>
<organism evidence="9 10">
    <name type="scientific">Actinokineospora diospyrosa</name>
    <dbReference type="NCBI Taxonomy" id="103728"/>
    <lineage>
        <taxon>Bacteria</taxon>
        <taxon>Bacillati</taxon>
        <taxon>Actinomycetota</taxon>
        <taxon>Actinomycetes</taxon>
        <taxon>Pseudonocardiales</taxon>
        <taxon>Pseudonocardiaceae</taxon>
        <taxon>Actinokineospora</taxon>
    </lineage>
</organism>
<evidence type="ECO:0000313" key="9">
    <source>
        <dbReference type="EMBL" id="MCP2267768.1"/>
    </source>
</evidence>
<name>A0ABT1I566_9PSEU</name>
<dbReference type="Pfam" id="PF05977">
    <property type="entry name" value="MFS_3"/>
    <property type="match status" value="1"/>
</dbReference>
<evidence type="ECO:0000256" key="1">
    <source>
        <dbReference type="ARBA" id="ARBA00004651"/>
    </source>
</evidence>
<proteinExistence type="predicted"/>
<protein>
    <submittedName>
        <fullName evidence="9">Arabinose efflux permease, MFS family</fullName>
    </submittedName>
</protein>
<dbReference type="RefSeq" id="WP_253884684.1">
    <property type="nucleotide sequence ID" value="NZ_BAAAVB010000002.1"/>
</dbReference>
<feature type="transmembrane region" description="Helical" evidence="7">
    <location>
        <begin position="176"/>
        <end position="196"/>
    </location>
</feature>
<sequence length="414" mass="42996">MTVEREVDQAVVPLSRNRNYTLLWVGQACAEVGFSASMIAFPLLVLALTGSAAASGLVLAADAVAQLAVGLPAGALVDRWDRRKVMLACEAGNVLALASLVVAIIAGVATIPHMVAVAVVLGVCRALFEPAEDASLPSLVPEEQLATAVSMNAARSSIGQMAGNALGGVLFAIGRWVPFLVDLVTHFISLVAISFIRLPRRKTVPVENTHLGREILAGMRWVLAHREVRVTAVCALALNLFFSAYYLVVIVLAERAGVSSAEIGIMAAMLGVGGILGSLVAPYLHRVLSPYVSIAGVFWALSLLAPLAVFIDSGLLLGALFAGMALFAPTANTTITTHQLLLTPDALRGRMSGVMSVVVGGAAALGPALGGVLVEFVSPDTAVLVAAAGMVVVTLLVTVNPTLRRYPGNREEAQ</sequence>
<feature type="transmembrane region" description="Helical" evidence="7">
    <location>
        <begin position="265"/>
        <end position="284"/>
    </location>
</feature>
<feature type="transmembrane region" description="Helical" evidence="7">
    <location>
        <begin position="21"/>
        <end position="46"/>
    </location>
</feature>
<evidence type="ECO:0000256" key="5">
    <source>
        <dbReference type="ARBA" id="ARBA00022989"/>
    </source>
</evidence>
<comment type="subcellular location">
    <subcellularLocation>
        <location evidence="1">Cell membrane</location>
        <topology evidence="1">Multi-pass membrane protein</topology>
    </subcellularLocation>
</comment>
<keyword evidence="2" id="KW-0813">Transport</keyword>
<feature type="transmembrane region" description="Helical" evidence="7">
    <location>
        <begin position="382"/>
        <end position="403"/>
    </location>
</feature>
<evidence type="ECO:0000259" key="8">
    <source>
        <dbReference type="PROSITE" id="PS50850"/>
    </source>
</evidence>
<evidence type="ECO:0000256" key="3">
    <source>
        <dbReference type="ARBA" id="ARBA00022475"/>
    </source>
</evidence>
<evidence type="ECO:0000256" key="2">
    <source>
        <dbReference type="ARBA" id="ARBA00022448"/>
    </source>
</evidence>
<feature type="transmembrane region" description="Helical" evidence="7">
    <location>
        <begin position="317"/>
        <end position="342"/>
    </location>
</feature>
<gene>
    <name evidence="9" type="ORF">LV75_000250</name>
</gene>
<dbReference type="SUPFAM" id="SSF103473">
    <property type="entry name" value="MFS general substrate transporter"/>
    <property type="match status" value="1"/>
</dbReference>
<keyword evidence="6 7" id="KW-0472">Membrane</keyword>
<feature type="transmembrane region" description="Helical" evidence="7">
    <location>
        <begin position="354"/>
        <end position="376"/>
    </location>
</feature>
<dbReference type="EMBL" id="JAMTCO010000001">
    <property type="protein sequence ID" value="MCP2267768.1"/>
    <property type="molecule type" value="Genomic_DNA"/>
</dbReference>
<evidence type="ECO:0000256" key="6">
    <source>
        <dbReference type="ARBA" id="ARBA00023136"/>
    </source>
</evidence>
<reference evidence="9 10" key="1">
    <citation type="submission" date="2022-06" db="EMBL/GenBank/DDBJ databases">
        <title>Genomic Encyclopedia of Archaeal and Bacterial Type Strains, Phase II (KMG-II): from individual species to whole genera.</title>
        <authorList>
            <person name="Goeker M."/>
        </authorList>
    </citation>
    <scope>NUCLEOTIDE SEQUENCE [LARGE SCALE GENOMIC DNA]</scope>
    <source>
        <strain evidence="9 10">DSM 44255</strain>
    </source>
</reference>
<dbReference type="PROSITE" id="PS51257">
    <property type="entry name" value="PROKAR_LIPOPROTEIN"/>
    <property type="match status" value="1"/>
</dbReference>
<dbReference type="Proteomes" id="UP001205185">
    <property type="component" value="Unassembled WGS sequence"/>
</dbReference>
<dbReference type="PANTHER" id="PTHR23513:SF6">
    <property type="entry name" value="MAJOR FACILITATOR SUPERFAMILY ASSOCIATED DOMAIN-CONTAINING PROTEIN"/>
    <property type="match status" value="1"/>
</dbReference>
<feature type="transmembrane region" description="Helical" evidence="7">
    <location>
        <begin position="95"/>
        <end position="128"/>
    </location>
</feature>
<evidence type="ECO:0000256" key="7">
    <source>
        <dbReference type="SAM" id="Phobius"/>
    </source>
</evidence>
<dbReference type="PANTHER" id="PTHR23513">
    <property type="entry name" value="INTEGRAL MEMBRANE EFFLUX PROTEIN-RELATED"/>
    <property type="match status" value="1"/>
</dbReference>
<evidence type="ECO:0000256" key="4">
    <source>
        <dbReference type="ARBA" id="ARBA00022692"/>
    </source>
</evidence>
<evidence type="ECO:0000313" key="10">
    <source>
        <dbReference type="Proteomes" id="UP001205185"/>
    </source>
</evidence>
<feature type="domain" description="Major facilitator superfamily (MFS) profile" evidence="8">
    <location>
        <begin position="1"/>
        <end position="404"/>
    </location>
</feature>
<keyword evidence="4 7" id="KW-0812">Transmembrane</keyword>
<feature type="transmembrane region" description="Helical" evidence="7">
    <location>
        <begin position="52"/>
        <end position="74"/>
    </location>
</feature>
<dbReference type="InterPro" id="IPR036259">
    <property type="entry name" value="MFS_trans_sf"/>
</dbReference>
<dbReference type="PROSITE" id="PS50850">
    <property type="entry name" value="MFS"/>
    <property type="match status" value="1"/>
</dbReference>
<dbReference type="Gene3D" id="1.20.1250.20">
    <property type="entry name" value="MFS general substrate transporter like domains"/>
    <property type="match status" value="1"/>
</dbReference>
<comment type="caution">
    <text evidence="9">The sequence shown here is derived from an EMBL/GenBank/DDBJ whole genome shotgun (WGS) entry which is preliminary data.</text>
</comment>